<gene>
    <name evidence="5" type="ORF">GCM10023196_087960</name>
</gene>
<keyword evidence="6" id="KW-1185">Reference proteome</keyword>
<feature type="region of interest" description="Disordered" evidence="1">
    <location>
        <begin position="178"/>
        <end position="206"/>
    </location>
</feature>
<evidence type="ECO:0000256" key="2">
    <source>
        <dbReference type="SAM" id="Phobius"/>
    </source>
</evidence>
<sequence>MVIFHLLKYHPPWDAPPEARGITCEMPGTTEQEEFADYLRLLKNRTGRSYDALAARLGISSSTLHRYCSGHQVPPEYAVVERIARECGADRQELARLRHMWVRATEAPGNARDAEPGPAREPSVAEASSAGGEPPSAYATDPGAPPPPGRSASRRPIVVIGVVVLLIGGLGAWWAAGGPGASSAPSPTRPVGAATARSSPAGTTTTTIQDTAIGTGVGTVQYTGRSWTRCGDGGGCVTTPDHSYYFGYRVGQGYTVRFRGSRIKVYAPTDLAGGIARVTVDGRPAGTVDFRAPAAVNGLRWTSANLADGDHEVTFTISDTDRQDNVVLFDRAEVTA</sequence>
<name>A0ABP8URB4_9ACTN</name>
<evidence type="ECO:0000259" key="3">
    <source>
        <dbReference type="PROSITE" id="PS50206"/>
    </source>
</evidence>
<accession>A0ABP8URB4</accession>
<evidence type="ECO:0000313" key="5">
    <source>
        <dbReference type="EMBL" id="GAA4636796.1"/>
    </source>
</evidence>
<dbReference type="Gene3D" id="1.10.260.40">
    <property type="entry name" value="lambda repressor-like DNA-binding domains"/>
    <property type="match status" value="1"/>
</dbReference>
<keyword evidence="2" id="KW-1133">Transmembrane helix</keyword>
<dbReference type="EMBL" id="BAABHK010000018">
    <property type="protein sequence ID" value="GAA4636796.1"/>
    <property type="molecule type" value="Genomic_DNA"/>
</dbReference>
<evidence type="ECO:0000256" key="1">
    <source>
        <dbReference type="SAM" id="MobiDB-lite"/>
    </source>
</evidence>
<organism evidence="5 6">
    <name type="scientific">Actinoallomurus vinaceus</name>
    <dbReference type="NCBI Taxonomy" id="1080074"/>
    <lineage>
        <taxon>Bacteria</taxon>
        <taxon>Bacillati</taxon>
        <taxon>Actinomycetota</taxon>
        <taxon>Actinomycetes</taxon>
        <taxon>Streptosporangiales</taxon>
        <taxon>Thermomonosporaceae</taxon>
        <taxon>Actinoallomurus</taxon>
    </lineage>
</organism>
<dbReference type="PROSITE" id="PS50943">
    <property type="entry name" value="HTH_CROC1"/>
    <property type="match status" value="1"/>
</dbReference>
<dbReference type="Pfam" id="PF13560">
    <property type="entry name" value="HTH_31"/>
    <property type="match status" value="1"/>
</dbReference>
<evidence type="ECO:0000259" key="4">
    <source>
        <dbReference type="PROSITE" id="PS50943"/>
    </source>
</evidence>
<dbReference type="CDD" id="cd00093">
    <property type="entry name" value="HTH_XRE"/>
    <property type="match status" value="1"/>
</dbReference>
<reference evidence="6" key="1">
    <citation type="journal article" date="2019" name="Int. J. Syst. Evol. Microbiol.">
        <title>The Global Catalogue of Microorganisms (GCM) 10K type strain sequencing project: providing services to taxonomists for standard genome sequencing and annotation.</title>
        <authorList>
            <consortium name="The Broad Institute Genomics Platform"/>
            <consortium name="The Broad Institute Genome Sequencing Center for Infectious Disease"/>
            <person name="Wu L."/>
            <person name="Ma J."/>
        </authorList>
    </citation>
    <scope>NUCLEOTIDE SEQUENCE [LARGE SCALE GENOMIC DNA]</scope>
    <source>
        <strain evidence="6">JCM 17939</strain>
    </source>
</reference>
<dbReference type="InterPro" id="IPR001763">
    <property type="entry name" value="Rhodanese-like_dom"/>
</dbReference>
<dbReference type="InterPro" id="IPR010982">
    <property type="entry name" value="Lambda_DNA-bd_dom_sf"/>
</dbReference>
<dbReference type="SMART" id="SM00530">
    <property type="entry name" value="HTH_XRE"/>
    <property type="match status" value="1"/>
</dbReference>
<keyword evidence="2" id="KW-0812">Transmembrane</keyword>
<dbReference type="Proteomes" id="UP001501442">
    <property type="component" value="Unassembled WGS sequence"/>
</dbReference>
<feature type="domain" description="HTH cro/C1-type" evidence="4">
    <location>
        <begin position="39"/>
        <end position="94"/>
    </location>
</feature>
<protein>
    <recommendedName>
        <fullName evidence="7">HTH cro/C1-type domain-containing protein</fullName>
    </recommendedName>
</protein>
<comment type="caution">
    <text evidence="5">The sequence shown here is derived from an EMBL/GenBank/DDBJ whole genome shotgun (WGS) entry which is preliminary data.</text>
</comment>
<evidence type="ECO:0000313" key="6">
    <source>
        <dbReference type="Proteomes" id="UP001501442"/>
    </source>
</evidence>
<evidence type="ECO:0008006" key="7">
    <source>
        <dbReference type="Google" id="ProtNLM"/>
    </source>
</evidence>
<feature type="domain" description="Rhodanese" evidence="3">
    <location>
        <begin position="163"/>
        <end position="182"/>
    </location>
</feature>
<feature type="region of interest" description="Disordered" evidence="1">
    <location>
        <begin position="107"/>
        <end position="153"/>
    </location>
</feature>
<proteinExistence type="predicted"/>
<keyword evidence="2" id="KW-0472">Membrane</keyword>
<dbReference type="SUPFAM" id="SSF47413">
    <property type="entry name" value="lambda repressor-like DNA-binding domains"/>
    <property type="match status" value="1"/>
</dbReference>
<dbReference type="PROSITE" id="PS50206">
    <property type="entry name" value="RHODANESE_3"/>
    <property type="match status" value="1"/>
</dbReference>
<feature type="transmembrane region" description="Helical" evidence="2">
    <location>
        <begin position="157"/>
        <end position="176"/>
    </location>
</feature>
<dbReference type="InterPro" id="IPR001387">
    <property type="entry name" value="Cro/C1-type_HTH"/>
</dbReference>
<dbReference type="Gene3D" id="2.60.120.260">
    <property type="entry name" value="Galactose-binding domain-like"/>
    <property type="match status" value="1"/>
</dbReference>